<reference evidence="2 3" key="1">
    <citation type="submission" date="2020-08" db="EMBL/GenBank/DDBJ databases">
        <title>Paraeoetvoesia sp. YC-7-48 draft genome sequence.</title>
        <authorList>
            <person name="Yao L."/>
        </authorList>
    </citation>
    <scope>NUCLEOTIDE SEQUENCE [LARGE SCALE GENOMIC DNA]</scope>
    <source>
        <strain evidence="3">YC-7-48</strain>
    </source>
</reference>
<dbReference type="AlphaFoldDB" id="A0A842HUK4"/>
<dbReference type="PANTHER" id="PTHR43798">
    <property type="entry name" value="MONOACYLGLYCEROL LIPASE"/>
    <property type="match status" value="1"/>
</dbReference>
<sequence>MPALELPEKVFTLADQTPLTFVELGYGRTTLLIHGSLCDYRYWRWQMAPFAEYGRVIAPSLRGFWPHTCTAPDPQFSVQQHAADLIALIRATSPDEPVDIVGHSRGAHVALEMAVQAPAHVRSMVLADPGMNVPGVSRNSGFIGNAAQSVAQGLTEAGLETFIDTVSGPDTWRRMTGWFKTMVRDNAGTLLSQALEADTLYNPDAARQISCPVLLLGGSNSPQRYRQIIDVLAPRLADARRDTVPLASHGMNLANPKSFNRKVLAFFAGEQTALPA</sequence>
<dbReference type="PANTHER" id="PTHR43798:SF33">
    <property type="entry name" value="HYDROLASE, PUTATIVE (AFU_ORTHOLOGUE AFUA_2G14860)-RELATED"/>
    <property type="match status" value="1"/>
</dbReference>
<dbReference type="Proteomes" id="UP000545386">
    <property type="component" value="Unassembled WGS sequence"/>
</dbReference>
<dbReference type="RefSeq" id="WP_221893375.1">
    <property type="nucleotide sequence ID" value="NZ_JACJUU010000014.1"/>
</dbReference>
<dbReference type="SUPFAM" id="SSF53474">
    <property type="entry name" value="alpha/beta-Hydrolases"/>
    <property type="match status" value="1"/>
</dbReference>
<dbReference type="InterPro" id="IPR050266">
    <property type="entry name" value="AB_hydrolase_sf"/>
</dbReference>
<dbReference type="InterPro" id="IPR000073">
    <property type="entry name" value="AB_hydrolase_1"/>
</dbReference>
<evidence type="ECO:0000259" key="1">
    <source>
        <dbReference type="Pfam" id="PF12697"/>
    </source>
</evidence>
<name>A0A842HUK4_9BURK</name>
<proteinExistence type="predicted"/>
<evidence type="ECO:0000313" key="3">
    <source>
        <dbReference type="Proteomes" id="UP000545386"/>
    </source>
</evidence>
<organism evidence="2 3">
    <name type="scientific">Pusillimonas minor</name>
    <dbReference type="NCBI Taxonomy" id="2697024"/>
    <lineage>
        <taxon>Bacteria</taxon>
        <taxon>Pseudomonadati</taxon>
        <taxon>Pseudomonadota</taxon>
        <taxon>Betaproteobacteria</taxon>
        <taxon>Burkholderiales</taxon>
        <taxon>Alcaligenaceae</taxon>
        <taxon>Pusillimonas</taxon>
    </lineage>
</organism>
<keyword evidence="3" id="KW-1185">Reference proteome</keyword>
<evidence type="ECO:0000313" key="2">
    <source>
        <dbReference type="EMBL" id="MBC2770881.1"/>
    </source>
</evidence>
<dbReference type="GO" id="GO:0016787">
    <property type="term" value="F:hydrolase activity"/>
    <property type="evidence" value="ECO:0007669"/>
    <property type="project" value="UniProtKB-KW"/>
</dbReference>
<comment type="caution">
    <text evidence="2">The sequence shown here is derived from an EMBL/GenBank/DDBJ whole genome shotgun (WGS) entry which is preliminary data.</text>
</comment>
<dbReference type="InterPro" id="IPR029058">
    <property type="entry name" value="AB_hydrolase_fold"/>
</dbReference>
<protein>
    <submittedName>
        <fullName evidence="2">Alpha/beta hydrolase</fullName>
    </submittedName>
</protein>
<feature type="domain" description="AB hydrolase-1" evidence="1">
    <location>
        <begin position="31"/>
        <end position="259"/>
    </location>
</feature>
<keyword evidence="2" id="KW-0378">Hydrolase</keyword>
<dbReference type="Gene3D" id="3.40.50.1820">
    <property type="entry name" value="alpha/beta hydrolase"/>
    <property type="match status" value="1"/>
</dbReference>
<accession>A0A842HUK4</accession>
<dbReference type="Pfam" id="PF12697">
    <property type="entry name" value="Abhydrolase_6"/>
    <property type="match status" value="1"/>
</dbReference>
<gene>
    <name evidence="2" type="ORF">GTU67_13275</name>
</gene>
<dbReference type="GO" id="GO:0016020">
    <property type="term" value="C:membrane"/>
    <property type="evidence" value="ECO:0007669"/>
    <property type="project" value="TreeGrafter"/>
</dbReference>
<dbReference type="EMBL" id="JACJUU010000014">
    <property type="protein sequence ID" value="MBC2770881.1"/>
    <property type="molecule type" value="Genomic_DNA"/>
</dbReference>